<keyword evidence="3" id="KW-1133">Transmembrane helix</keyword>
<dbReference type="InterPro" id="IPR013636">
    <property type="entry name" value="ARMH3_C"/>
</dbReference>
<dbReference type="EMBL" id="KV878971">
    <property type="protein sequence ID" value="OJK04133.1"/>
    <property type="molecule type" value="Genomic_DNA"/>
</dbReference>
<dbReference type="InterPro" id="IPR039868">
    <property type="entry name" value="ARMD3-like"/>
</dbReference>
<feature type="domain" description="Armadillo-like helical" evidence="5">
    <location>
        <begin position="417"/>
        <end position="690"/>
    </location>
</feature>
<keyword evidence="4" id="KW-0472">Membrane</keyword>
<evidence type="ECO:0000313" key="6">
    <source>
        <dbReference type="EMBL" id="OJK04133.1"/>
    </source>
</evidence>
<organism evidence="6 7">
    <name type="scientific">Aspergillus aculeatus (strain ATCC 16872 / CBS 172.66 / WB 5094)</name>
    <dbReference type="NCBI Taxonomy" id="690307"/>
    <lineage>
        <taxon>Eukaryota</taxon>
        <taxon>Fungi</taxon>
        <taxon>Dikarya</taxon>
        <taxon>Ascomycota</taxon>
        <taxon>Pezizomycotina</taxon>
        <taxon>Eurotiomycetes</taxon>
        <taxon>Eurotiomycetidae</taxon>
        <taxon>Eurotiales</taxon>
        <taxon>Aspergillaceae</taxon>
        <taxon>Aspergillus</taxon>
        <taxon>Aspergillus subgen. Circumdati</taxon>
    </lineage>
</organism>
<dbReference type="Proteomes" id="UP000184546">
    <property type="component" value="Unassembled WGS sequence"/>
</dbReference>
<dbReference type="GO" id="GO:0005829">
    <property type="term" value="C:cytosol"/>
    <property type="evidence" value="ECO:0007669"/>
    <property type="project" value="TreeGrafter"/>
</dbReference>
<proteinExistence type="predicted"/>
<dbReference type="SMART" id="SM01158">
    <property type="entry name" value="DUF1741"/>
    <property type="match status" value="1"/>
</dbReference>
<evidence type="ECO:0000313" key="7">
    <source>
        <dbReference type="Proteomes" id="UP000184546"/>
    </source>
</evidence>
<name>A0A1L9X6P4_ASPA1</name>
<keyword evidence="2" id="KW-0812">Transmembrane</keyword>
<dbReference type="OrthoDB" id="2012278at2759"/>
<evidence type="ECO:0000256" key="4">
    <source>
        <dbReference type="ARBA" id="ARBA00023136"/>
    </source>
</evidence>
<dbReference type="VEuPathDB" id="FungiDB:ASPACDRAFT_57465"/>
<dbReference type="GO" id="GO:0016020">
    <property type="term" value="C:membrane"/>
    <property type="evidence" value="ECO:0007669"/>
    <property type="project" value="UniProtKB-SubCell"/>
</dbReference>
<gene>
    <name evidence="6" type="ORF">ASPACDRAFT_57465</name>
</gene>
<dbReference type="RefSeq" id="XP_020060472.1">
    <property type="nucleotide sequence ID" value="XM_020203247.1"/>
</dbReference>
<dbReference type="Pfam" id="PF08427">
    <property type="entry name" value="ARMH3_C"/>
    <property type="match status" value="1"/>
</dbReference>
<reference evidence="7" key="1">
    <citation type="journal article" date="2017" name="Genome Biol.">
        <title>Comparative genomics reveals high biological diversity and specific adaptations in the industrially and medically important fungal genus Aspergillus.</title>
        <authorList>
            <person name="de Vries R.P."/>
            <person name="Riley R."/>
            <person name="Wiebenga A."/>
            <person name="Aguilar-Osorio G."/>
            <person name="Amillis S."/>
            <person name="Uchima C.A."/>
            <person name="Anderluh G."/>
            <person name="Asadollahi M."/>
            <person name="Askin M."/>
            <person name="Barry K."/>
            <person name="Battaglia E."/>
            <person name="Bayram O."/>
            <person name="Benocci T."/>
            <person name="Braus-Stromeyer S.A."/>
            <person name="Caldana C."/>
            <person name="Canovas D."/>
            <person name="Cerqueira G.C."/>
            <person name="Chen F."/>
            <person name="Chen W."/>
            <person name="Choi C."/>
            <person name="Clum A."/>
            <person name="Dos Santos R.A."/>
            <person name="Damasio A.R."/>
            <person name="Diallinas G."/>
            <person name="Emri T."/>
            <person name="Fekete E."/>
            <person name="Flipphi M."/>
            <person name="Freyberg S."/>
            <person name="Gallo A."/>
            <person name="Gournas C."/>
            <person name="Habgood R."/>
            <person name="Hainaut M."/>
            <person name="Harispe M.L."/>
            <person name="Henrissat B."/>
            <person name="Hilden K.S."/>
            <person name="Hope R."/>
            <person name="Hossain A."/>
            <person name="Karabika E."/>
            <person name="Karaffa L."/>
            <person name="Karanyi Z."/>
            <person name="Krasevec N."/>
            <person name="Kuo A."/>
            <person name="Kusch H."/>
            <person name="LaButti K."/>
            <person name="Lagendijk E.L."/>
            <person name="Lapidus A."/>
            <person name="Levasseur A."/>
            <person name="Lindquist E."/>
            <person name="Lipzen A."/>
            <person name="Logrieco A.F."/>
            <person name="MacCabe A."/>
            <person name="Maekelae M.R."/>
            <person name="Malavazi I."/>
            <person name="Melin P."/>
            <person name="Meyer V."/>
            <person name="Mielnichuk N."/>
            <person name="Miskei M."/>
            <person name="Molnar A.P."/>
            <person name="Mule G."/>
            <person name="Ngan C.Y."/>
            <person name="Orejas M."/>
            <person name="Orosz E."/>
            <person name="Ouedraogo J.P."/>
            <person name="Overkamp K.M."/>
            <person name="Park H.-S."/>
            <person name="Perrone G."/>
            <person name="Piumi F."/>
            <person name="Punt P.J."/>
            <person name="Ram A.F."/>
            <person name="Ramon A."/>
            <person name="Rauscher S."/>
            <person name="Record E."/>
            <person name="Riano-Pachon D.M."/>
            <person name="Robert V."/>
            <person name="Roehrig J."/>
            <person name="Ruller R."/>
            <person name="Salamov A."/>
            <person name="Salih N.S."/>
            <person name="Samson R.A."/>
            <person name="Sandor E."/>
            <person name="Sanguinetti M."/>
            <person name="Schuetze T."/>
            <person name="Sepcic K."/>
            <person name="Shelest E."/>
            <person name="Sherlock G."/>
            <person name="Sophianopoulou V."/>
            <person name="Squina F.M."/>
            <person name="Sun H."/>
            <person name="Susca A."/>
            <person name="Todd R.B."/>
            <person name="Tsang A."/>
            <person name="Unkles S.E."/>
            <person name="van de Wiele N."/>
            <person name="van Rossen-Uffink D."/>
            <person name="Oliveira J.V."/>
            <person name="Vesth T.C."/>
            <person name="Visser J."/>
            <person name="Yu J.-H."/>
            <person name="Zhou M."/>
            <person name="Andersen M.R."/>
            <person name="Archer D.B."/>
            <person name="Baker S.E."/>
            <person name="Benoit I."/>
            <person name="Brakhage A.A."/>
            <person name="Braus G.H."/>
            <person name="Fischer R."/>
            <person name="Frisvad J.C."/>
            <person name="Goldman G.H."/>
            <person name="Houbraken J."/>
            <person name="Oakley B."/>
            <person name="Pocsi I."/>
            <person name="Scazzocchio C."/>
            <person name="Seiboth B."/>
            <person name="vanKuyk P.A."/>
            <person name="Wortman J."/>
            <person name="Dyer P.S."/>
            <person name="Grigoriev I.V."/>
        </authorList>
    </citation>
    <scope>NUCLEOTIDE SEQUENCE [LARGE SCALE GENOMIC DNA]</scope>
    <source>
        <strain evidence="7">ATCC 16872 / CBS 172.66 / WB 5094</strain>
    </source>
</reference>
<sequence length="691" mass="77035">MDSPLTQQSRPETFKPKIVQLYENLFQTTDFAEPSEGFWREFFLLPPDRSQLNALLNQLGPDETLNLQAQTQQLFTRAISEAASGSSPVDSYALETLTVFLACVLKKKYTNPSSDVITVLAGLDNVDHAIFNFVAVLDGIIRNGKPCELLAQWKSYGQALTGHLDALRLQAIKTAIAMTAGAYKTSLVSYLTHRDLFPSIMKFVQESETPVQVFEPFLLLGLLANYNKFEMQNPYQLRLDDFVNEASIQKIARGVGSSCGALRNGYVAVQDDSPEGWTLISTLMYFGLGALASSKKDRPNPPTAEEAKELFTSLPAQQAAILLATYDFINANKLFGLHLINLASEKENEESPFASFLSLTSYLLQHAYRSPRTAHYAELNLLILRIISEDNALCKQLCSDESKRKVRLCRQKQPYLPLITSERVPTTAIFDILIDTLTHNLRRRLDVNLYSHCIAIFLRLLTYLSKNKIRLTYHWSELWRTLLSLMRFLTTYVADLITSTPHIHTLTTTLINLIAFCVSAGDTFLPDPSSYDDLFYKLVETGPIIARFRDVYAFKTSSSSNISGPHSAVAVGHIPKTDPTTSSSSTEVHVTATDTLISVSTHFHTLLFVPDKGGEAGAVADGESPAPVSPNLKKNLSPREVHRIIKQGYETLSIPPLEGLSAWQKFREADWKVELKRAARCAVDDARQLVA</sequence>
<accession>A0A1L9X6P4</accession>
<dbReference type="PANTHER" id="PTHR13608:SF3">
    <property type="entry name" value="ARMADILLO-LIKE HELICAL DOMAIN-CONTAINING PROTEIN 3"/>
    <property type="match status" value="1"/>
</dbReference>
<dbReference type="AlphaFoldDB" id="A0A1L9X6P4"/>
<comment type="subcellular location">
    <subcellularLocation>
        <location evidence="1">Membrane</location>
    </subcellularLocation>
</comment>
<evidence type="ECO:0000259" key="5">
    <source>
        <dbReference type="SMART" id="SM01158"/>
    </source>
</evidence>
<dbReference type="PANTHER" id="PTHR13608">
    <property type="entry name" value="ARMADILLO-LIKE HELICAL DOMAIN-CONTAINING PROTEIN 3"/>
    <property type="match status" value="1"/>
</dbReference>
<dbReference type="GeneID" id="30977061"/>
<protein>
    <recommendedName>
        <fullName evidence="5">Armadillo-like helical domain-containing protein</fullName>
    </recommendedName>
</protein>
<dbReference type="OMA" id="YEATHLN"/>
<evidence type="ECO:0000256" key="2">
    <source>
        <dbReference type="ARBA" id="ARBA00022692"/>
    </source>
</evidence>
<evidence type="ECO:0000256" key="1">
    <source>
        <dbReference type="ARBA" id="ARBA00004370"/>
    </source>
</evidence>
<keyword evidence="7" id="KW-1185">Reference proteome</keyword>
<evidence type="ECO:0000256" key="3">
    <source>
        <dbReference type="ARBA" id="ARBA00022989"/>
    </source>
</evidence>